<comment type="similarity">
    <text evidence="2 7 9">Belongs to the uroporphyrinogen decarboxylase family.</text>
</comment>
<feature type="binding site" evidence="7">
    <location>
        <position position="164"/>
    </location>
    <ligand>
        <name>substrate</name>
    </ligand>
</feature>
<dbReference type="InterPro" id="IPR038071">
    <property type="entry name" value="UROD/MetE-like_sf"/>
</dbReference>
<sequence>MTDSLPSVAPGDSVPAPRDKPLLAVLRGERRPVPPLWLMRQAGRYLPEYRALRAEKGGFLALATDPAAAAEVTIQPIRRFGFDGAILFSDILMVPWALGQDLSFGVGEGPRLEPPLVDHALAALDRVPARLEPVYETVRQVAAMLPPETGFLGFAGSPWTVATYMVAGKGSKDQGETRRYAYRDPEGFGAIIDAIVAMTIDYLVAQADAGVEAVQLFDSWAGSLSPAQFERWVIAPNAAIVAGLRARRPDLTIIGFPKGAGGKLPAYARETGVDALGLDETVDPVWAHAMLPEGMPVQGNLDPLALIAGGEELDRAIDRIIGALADRPHVFNLGHGILPDTPISHVERLIARIRRTA</sequence>
<evidence type="ECO:0000256" key="3">
    <source>
        <dbReference type="ARBA" id="ARBA00012288"/>
    </source>
</evidence>
<keyword evidence="7" id="KW-0963">Cytoplasm</keyword>
<comment type="function">
    <text evidence="7">Catalyzes the decarboxylation of four acetate groups of uroporphyrinogen-III to yield coproporphyrinogen-III.</text>
</comment>
<dbReference type="GO" id="GO:0004853">
    <property type="term" value="F:uroporphyrinogen decarboxylase activity"/>
    <property type="evidence" value="ECO:0007669"/>
    <property type="project" value="UniProtKB-EC"/>
</dbReference>
<feature type="domain" description="Uroporphyrinogen decarboxylase (URO-D)" evidence="11">
    <location>
        <begin position="152"/>
        <end position="168"/>
    </location>
</feature>
<evidence type="ECO:0000256" key="1">
    <source>
        <dbReference type="ARBA" id="ARBA00004804"/>
    </source>
</evidence>
<feature type="binding site" evidence="7">
    <location>
        <position position="90"/>
    </location>
    <ligand>
        <name>substrate</name>
    </ligand>
</feature>
<dbReference type="PANTHER" id="PTHR21091:SF169">
    <property type="entry name" value="UROPORPHYRINOGEN DECARBOXYLASE"/>
    <property type="match status" value="1"/>
</dbReference>
<feature type="binding site" evidence="7">
    <location>
        <begin position="40"/>
        <end position="44"/>
    </location>
    <ligand>
        <name>substrate</name>
    </ligand>
</feature>
<comment type="subunit">
    <text evidence="7">Homodimer.</text>
</comment>
<dbReference type="RefSeq" id="WP_199038522.1">
    <property type="nucleotide sequence ID" value="NZ_JAELXS010000006.1"/>
</dbReference>
<name>A0ABS0XQW0_9SPHN</name>
<keyword evidence="6 7" id="KW-0627">Porphyrin biosynthesis</keyword>
<keyword evidence="4 7" id="KW-0210">Decarboxylase</keyword>
<dbReference type="InterPro" id="IPR000257">
    <property type="entry name" value="Uroporphyrinogen_deCOase"/>
</dbReference>
<dbReference type="EC" id="4.1.1.37" evidence="3 7"/>
<accession>A0ABS0XQW0</accession>
<comment type="pathway">
    <text evidence="1 7 8">Porphyrin-containing compound metabolism; protoporphyrin-IX biosynthesis; coproporphyrinogen-III from 5-aminolevulinate: step 4/4.</text>
</comment>
<evidence type="ECO:0000259" key="11">
    <source>
        <dbReference type="PROSITE" id="PS00907"/>
    </source>
</evidence>
<comment type="caution">
    <text evidence="7">Lacks conserved residue(s) required for the propagation of feature annotation.</text>
</comment>
<reference evidence="13" key="1">
    <citation type="submission" date="2020-12" db="EMBL/GenBank/DDBJ databases">
        <title>Hymenobacter sp.</title>
        <authorList>
            <person name="Kim M.K."/>
        </authorList>
    </citation>
    <scope>NUCLEOTIDE SEQUENCE [LARGE SCALE GENOMIC DNA]</scope>
    <source>
        <strain evidence="13">BT553</strain>
    </source>
</reference>
<comment type="catalytic activity">
    <reaction evidence="7 8">
        <text>uroporphyrinogen III + 4 H(+) = coproporphyrinogen III + 4 CO2</text>
        <dbReference type="Rhea" id="RHEA:19865"/>
        <dbReference type="ChEBI" id="CHEBI:15378"/>
        <dbReference type="ChEBI" id="CHEBI:16526"/>
        <dbReference type="ChEBI" id="CHEBI:57308"/>
        <dbReference type="ChEBI" id="CHEBI:57309"/>
        <dbReference type="EC" id="4.1.1.37"/>
    </reaction>
</comment>
<evidence type="ECO:0000256" key="9">
    <source>
        <dbReference type="RuleBase" id="RU004169"/>
    </source>
</evidence>
<evidence type="ECO:0000256" key="7">
    <source>
        <dbReference type="HAMAP-Rule" id="MF_00218"/>
    </source>
</evidence>
<dbReference type="EMBL" id="JAELXS010000006">
    <property type="protein sequence ID" value="MBJ6122419.1"/>
    <property type="molecule type" value="Genomic_DNA"/>
</dbReference>
<protein>
    <recommendedName>
        <fullName evidence="3 7">Uroporphyrinogen decarboxylase</fullName>
        <shortName evidence="7">UPD</shortName>
        <shortName evidence="7">URO-D</shortName>
        <ecNumber evidence="3 7">4.1.1.37</ecNumber>
    </recommendedName>
</protein>
<feature type="binding site" evidence="7">
    <location>
        <position position="219"/>
    </location>
    <ligand>
        <name>substrate</name>
    </ligand>
</feature>
<dbReference type="NCBIfam" id="TIGR01464">
    <property type="entry name" value="hemE"/>
    <property type="match status" value="1"/>
</dbReference>
<dbReference type="CDD" id="cd00717">
    <property type="entry name" value="URO-D"/>
    <property type="match status" value="1"/>
</dbReference>
<comment type="subcellular location">
    <subcellularLocation>
        <location evidence="7">Cytoplasm</location>
    </subcellularLocation>
</comment>
<feature type="binding site" evidence="7">
    <location>
        <position position="335"/>
    </location>
    <ligand>
        <name>substrate</name>
    </ligand>
</feature>
<organism evidence="12 13">
    <name type="scientific">Sphingomonas mollis</name>
    <dbReference type="NCBI Taxonomy" id="2795726"/>
    <lineage>
        <taxon>Bacteria</taxon>
        <taxon>Pseudomonadati</taxon>
        <taxon>Pseudomonadota</taxon>
        <taxon>Alphaproteobacteria</taxon>
        <taxon>Sphingomonadales</taxon>
        <taxon>Sphingomonadaceae</taxon>
        <taxon>Sphingomonas</taxon>
    </lineage>
</organism>
<evidence type="ECO:0000313" key="13">
    <source>
        <dbReference type="Proteomes" id="UP000640426"/>
    </source>
</evidence>
<dbReference type="PROSITE" id="PS00906">
    <property type="entry name" value="UROD_1"/>
    <property type="match status" value="1"/>
</dbReference>
<comment type="caution">
    <text evidence="12">The sequence shown here is derived from an EMBL/GenBank/DDBJ whole genome shotgun (WGS) entry which is preliminary data.</text>
</comment>
<evidence type="ECO:0000256" key="4">
    <source>
        <dbReference type="ARBA" id="ARBA00022793"/>
    </source>
</evidence>
<dbReference type="Gene3D" id="3.20.20.210">
    <property type="match status" value="1"/>
</dbReference>
<keyword evidence="5 7" id="KW-0456">Lyase</keyword>
<dbReference type="InterPro" id="IPR006361">
    <property type="entry name" value="Uroporphyrinogen_deCO2ase_HemE"/>
</dbReference>
<dbReference type="HAMAP" id="MF_00218">
    <property type="entry name" value="URO_D"/>
    <property type="match status" value="1"/>
</dbReference>
<dbReference type="PANTHER" id="PTHR21091">
    <property type="entry name" value="METHYLTETRAHYDROFOLATE:HOMOCYSTEINE METHYLTRANSFERASE RELATED"/>
    <property type="match status" value="1"/>
</dbReference>
<gene>
    <name evidence="7" type="primary">hemE</name>
    <name evidence="12" type="ORF">JAO74_11515</name>
</gene>
<dbReference type="PROSITE" id="PS00907">
    <property type="entry name" value="UROD_2"/>
    <property type="match status" value="1"/>
</dbReference>
<proteinExistence type="inferred from homology"/>
<dbReference type="SUPFAM" id="SSF51726">
    <property type="entry name" value="UROD/MetE-like"/>
    <property type="match status" value="1"/>
</dbReference>
<dbReference type="Proteomes" id="UP000640426">
    <property type="component" value="Unassembled WGS sequence"/>
</dbReference>
<evidence type="ECO:0000313" key="12">
    <source>
        <dbReference type="EMBL" id="MBJ6122419.1"/>
    </source>
</evidence>
<evidence type="ECO:0000259" key="10">
    <source>
        <dbReference type="PROSITE" id="PS00906"/>
    </source>
</evidence>
<feature type="domain" description="Uroporphyrinogen decarboxylase (URO-D)" evidence="10">
    <location>
        <begin position="35"/>
        <end position="44"/>
    </location>
</feature>
<dbReference type="Pfam" id="PF01208">
    <property type="entry name" value="URO-D"/>
    <property type="match status" value="1"/>
</dbReference>
<evidence type="ECO:0000256" key="8">
    <source>
        <dbReference type="RuleBase" id="RU000554"/>
    </source>
</evidence>
<evidence type="ECO:0000256" key="2">
    <source>
        <dbReference type="ARBA" id="ARBA00009935"/>
    </source>
</evidence>
<keyword evidence="13" id="KW-1185">Reference proteome</keyword>
<evidence type="ECO:0000256" key="5">
    <source>
        <dbReference type="ARBA" id="ARBA00023239"/>
    </source>
</evidence>
<evidence type="ECO:0000256" key="6">
    <source>
        <dbReference type="ARBA" id="ARBA00023244"/>
    </source>
</evidence>
<feature type="site" description="Transition state stabilizer" evidence="7">
    <location>
        <position position="90"/>
    </location>
</feature>